<dbReference type="RefSeq" id="WP_354088774.1">
    <property type="nucleotide sequence ID" value="NZ_JBEPTF010000002.1"/>
</dbReference>
<reference evidence="1 2" key="1">
    <citation type="submission" date="2024-06" db="EMBL/GenBank/DDBJ databases">
        <title>Sorghum-associated microbial communities from plants grown in Nebraska, USA.</title>
        <authorList>
            <person name="Schachtman D."/>
        </authorList>
    </citation>
    <scope>NUCLEOTIDE SEQUENCE [LARGE SCALE GENOMIC DNA]</scope>
    <source>
        <strain evidence="1 2">2814</strain>
    </source>
</reference>
<name>A0ABV2RB89_9CAUL</name>
<dbReference type="SUPFAM" id="SSF102198">
    <property type="entry name" value="Putative cyclase"/>
    <property type="match status" value="1"/>
</dbReference>
<keyword evidence="2" id="KW-1185">Reference proteome</keyword>
<dbReference type="Pfam" id="PF04199">
    <property type="entry name" value="Cyclase"/>
    <property type="match status" value="1"/>
</dbReference>
<dbReference type="Gene3D" id="3.50.30.50">
    <property type="entry name" value="Putative cyclase"/>
    <property type="match status" value="1"/>
</dbReference>
<dbReference type="InterPro" id="IPR007325">
    <property type="entry name" value="KFase/CYL"/>
</dbReference>
<dbReference type="InterPro" id="IPR037175">
    <property type="entry name" value="KFase_sf"/>
</dbReference>
<keyword evidence="1" id="KW-0378">Hydrolase</keyword>
<dbReference type="EC" id="3.5.1.9" evidence="1"/>
<sequence>MTEKRVRFDFEVEFSNGGGVQGQDFRLDIDGDDIEDAELAAYIIKDLRLLMVGRVNILNKTVIVERHKRAASAGIETPLDGQVRRYVDLSHTIRDGMITYKGLPAPHICDHLSREASRGLYAPGTEFQIGRIDMVSNTGTYIDVPFHRFADGHDLDGLPLERVSHVPGVVVRTLGAAERAIDWTAFAATEVRGRAVLINTGWDRHFGTDAYFEGHPFLTEAAAEWLKAHGATVVGIDSFNIDDVSGGTRPVHTVLLGAGIPIVEHMTRLDALPNEGFVFTAAPPRIAGMGTFPVRAHALLG</sequence>
<evidence type="ECO:0000313" key="1">
    <source>
        <dbReference type="EMBL" id="MET4683822.1"/>
    </source>
</evidence>
<protein>
    <submittedName>
        <fullName evidence="1">Arylformamidase</fullName>
        <ecNumber evidence="1">3.5.1.9</ecNumber>
    </submittedName>
</protein>
<dbReference type="GO" id="GO:0004061">
    <property type="term" value="F:arylformamidase activity"/>
    <property type="evidence" value="ECO:0007669"/>
    <property type="project" value="UniProtKB-EC"/>
</dbReference>
<dbReference type="PANTHER" id="PTHR31118">
    <property type="entry name" value="CYCLASE-LIKE PROTEIN 2"/>
    <property type="match status" value="1"/>
</dbReference>
<accession>A0ABV2RB89</accession>
<evidence type="ECO:0000313" key="2">
    <source>
        <dbReference type="Proteomes" id="UP001549313"/>
    </source>
</evidence>
<proteinExistence type="predicted"/>
<comment type="caution">
    <text evidence="1">The sequence shown here is derived from an EMBL/GenBank/DDBJ whole genome shotgun (WGS) entry which is preliminary data.</text>
</comment>
<gene>
    <name evidence="1" type="ORF">ABIE19_001752</name>
</gene>
<dbReference type="PANTHER" id="PTHR31118:SF32">
    <property type="entry name" value="KYNURENINE FORMAMIDASE"/>
    <property type="match status" value="1"/>
</dbReference>
<organism evidence="1 2">
    <name type="scientific">Brevundimonas faecalis</name>
    <dbReference type="NCBI Taxonomy" id="947378"/>
    <lineage>
        <taxon>Bacteria</taxon>
        <taxon>Pseudomonadati</taxon>
        <taxon>Pseudomonadota</taxon>
        <taxon>Alphaproteobacteria</taxon>
        <taxon>Caulobacterales</taxon>
        <taxon>Caulobacteraceae</taxon>
        <taxon>Brevundimonas</taxon>
    </lineage>
</organism>
<dbReference type="Proteomes" id="UP001549313">
    <property type="component" value="Unassembled WGS sequence"/>
</dbReference>
<dbReference type="EMBL" id="JBEPTF010000002">
    <property type="protein sequence ID" value="MET4683822.1"/>
    <property type="molecule type" value="Genomic_DNA"/>
</dbReference>